<evidence type="ECO:0000313" key="1">
    <source>
        <dbReference type="EMBL" id="GAA5160270.1"/>
    </source>
</evidence>
<evidence type="ECO:0000313" key="2">
    <source>
        <dbReference type="Proteomes" id="UP001428817"/>
    </source>
</evidence>
<comment type="caution">
    <text evidence="1">The sequence shown here is derived from an EMBL/GenBank/DDBJ whole genome shotgun (WGS) entry which is preliminary data.</text>
</comment>
<proteinExistence type="predicted"/>
<dbReference type="Proteomes" id="UP001428817">
    <property type="component" value="Unassembled WGS sequence"/>
</dbReference>
<sequence>MVTFAVVLVVVLLGLLAVAGLRLAQMRSVPLGVARERPAQGAGPTEVEVSADAWVHPAGPAVQDALNRYFSAINDKDYRSWVATVTPAVANQRPEATWLQGYASTTDGTIRISRIDEAGPGRLVALVSYVSTQDAEDGPDDLKVPRICWRSSIPLVGSPPLVDMVKTSGVLRGSC</sequence>
<organism evidence="1 2">
    <name type="scientific">Pseudonocardia eucalypti</name>
    <dbReference type="NCBI Taxonomy" id="648755"/>
    <lineage>
        <taxon>Bacteria</taxon>
        <taxon>Bacillati</taxon>
        <taxon>Actinomycetota</taxon>
        <taxon>Actinomycetes</taxon>
        <taxon>Pseudonocardiales</taxon>
        <taxon>Pseudonocardiaceae</taxon>
        <taxon>Pseudonocardia</taxon>
    </lineage>
</organism>
<protein>
    <submittedName>
        <fullName evidence="1">Uncharacterized protein</fullName>
    </submittedName>
</protein>
<name>A0ABP9QDW4_9PSEU</name>
<gene>
    <name evidence="1" type="ORF">GCM10023321_42580</name>
</gene>
<dbReference type="EMBL" id="BAABJP010000020">
    <property type="protein sequence ID" value="GAA5160270.1"/>
    <property type="molecule type" value="Genomic_DNA"/>
</dbReference>
<reference evidence="2" key="1">
    <citation type="journal article" date="2019" name="Int. J. Syst. Evol. Microbiol.">
        <title>The Global Catalogue of Microorganisms (GCM) 10K type strain sequencing project: providing services to taxonomists for standard genome sequencing and annotation.</title>
        <authorList>
            <consortium name="The Broad Institute Genomics Platform"/>
            <consortium name="The Broad Institute Genome Sequencing Center for Infectious Disease"/>
            <person name="Wu L."/>
            <person name="Ma J."/>
        </authorList>
    </citation>
    <scope>NUCLEOTIDE SEQUENCE [LARGE SCALE GENOMIC DNA]</scope>
    <source>
        <strain evidence="2">JCM 18303</strain>
    </source>
</reference>
<accession>A0ABP9QDW4</accession>
<keyword evidence="2" id="KW-1185">Reference proteome</keyword>